<dbReference type="EMBL" id="CP022530">
    <property type="protein sequence ID" value="ASP40540.1"/>
    <property type="molecule type" value="Genomic_DNA"/>
</dbReference>
<sequence length="260" mass="29765">MRLYQFPVSHFCEKVRWALDYKGLHYEVQDLLPGRHVRTIRSLAGSSSVPLLIDNGLKIQGSAEIIDYLEQQYPQHRLTPVSSKHQAIAREWEQRLDDETGPDVRLLCYHYLLQQPSLIIPLLSYRQPWHVSWLLRLGFGKVEKGMRRWMRINERTAAAAQQRLQHTLDELGQAYQQGPFLAGPEFSRADISAASLLAPLFQPAGFDVPWPQSMPGELQGWLNQQRHNLAPLQSLYERFRSAGHELAEQQHGGVANAVSD</sequence>
<accession>A0A222FP23</accession>
<dbReference type="PROSITE" id="PS51354">
    <property type="entry name" value="GLUTAREDOXIN_2"/>
    <property type="match status" value="1"/>
</dbReference>
<feature type="domain" description="GST N-terminal" evidence="1">
    <location>
        <begin position="1"/>
        <end position="77"/>
    </location>
</feature>
<dbReference type="OrthoDB" id="5242791at2"/>
<proteinExistence type="predicted"/>
<dbReference type="Gene3D" id="1.20.1050.10">
    <property type="match status" value="1"/>
</dbReference>
<dbReference type="InterPro" id="IPR004045">
    <property type="entry name" value="Glutathione_S-Trfase_N"/>
</dbReference>
<gene>
    <name evidence="2" type="ORF">CHH28_18520</name>
</gene>
<dbReference type="AlphaFoldDB" id="A0A222FP23"/>
<keyword evidence="2" id="KW-0808">Transferase</keyword>
<dbReference type="InterPro" id="IPR036282">
    <property type="entry name" value="Glutathione-S-Trfase_C_sf"/>
</dbReference>
<dbReference type="GO" id="GO:0004364">
    <property type="term" value="F:glutathione transferase activity"/>
    <property type="evidence" value="ECO:0007669"/>
    <property type="project" value="TreeGrafter"/>
</dbReference>
<dbReference type="KEGG" id="bsan:CHH28_18520"/>
<evidence type="ECO:0000313" key="3">
    <source>
        <dbReference type="Proteomes" id="UP000202440"/>
    </source>
</evidence>
<dbReference type="SUPFAM" id="SSF52833">
    <property type="entry name" value="Thioredoxin-like"/>
    <property type="match status" value="1"/>
</dbReference>
<dbReference type="PANTHER" id="PTHR42673">
    <property type="entry name" value="MALEYLACETOACETATE ISOMERASE"/>
    <property type="match status" value="1"/>
</dbReference>
<dbReference type="GO" id="GO:0006559">
    <property type="term" value="P:L-phenylalanine catabolic process"/>
    <property type="evidence" value="ECO:0007669"/>
    <property type="project" value="TreeGrafter"/>
</dbReference>
<evidence type="ECO:0000313" key="2">
    <source>
        <dbReference type="EMBL" id="ASP40540.1"/>
    </source>
</evidence>
<protein>
    <submittedName>
        <fullName evidence="2">Glutathione S-transferase</fullName>
    </submittedName>
</protein>
<dbReference type="PANTHER" id="PTHR42673:SF4">
    <property type="entry name" value="MALEYLACETOACETATE ISOMERASE"/>
    <property type="match status" value="1"/>
</dbReference>
<dbReference type="RefSeq" id="WP_094061702.1">
    <property type="nucleotide sequence ID" value="NZ_CP022530.1"/>
</dbReference>
<dbReference type="CDD" id="cd00299">
    <property type="entry name" value="GST_C_family"/>
    <property type="match status" value="1"/>
</dbReference>
<dbReference type="GO" id="GO:0006749">
    <property type="term" value="P:glutathione metabolic process"/>
    <property type="evidence" value="ECO:0007669"/>
    <property type="project" value="TreeGrafter"/>
</dbReference>
<dbReference type="SUPFAM" id="SSF47616">
    <property type="entry name" value="GST C-terminal domain-like"/>
    <property type="match status" value="1"/>
</dbReference>
<dbReference type="InterPro" id="IPR036249">
    <property type="entry name" value="Thioredoxin-like_sf"/>
</dbReference>
<dbReference type="Gene3D" id="3.40.30.10">
    <property type="entry name" value="Glutaredoxin"/>
    <property type="match status" value="1"/>
</dbReference>
<evidence type="ECO:0000259" key="1">
    <source>
        <dbReference type="PROSITE" id="PS50404"/>
    </source>
</evidence>
<keyword evidence="3" id="KW-1185">Reference proteome</keyword>
<organism evidence="2 3">
    <name type="scientific">Bacterioplanes sanyensis</name>
    <dbReference type="NCBI Taxonomy" id="1249553"/>
    <lineage>
        <taxon>Bacteria</taxon>
        <taxon>Pseudomonadati</taxon>
        <taxon>Pseudomonadota</taxon>
        <taxon>Gammaproteobacteria</taxon>
        <taxon>Oceanospirillales</taxon>
        <taxon>Oceanospirillaceae</taxon>
        <taxon>Bacterioplanes</taxon>
    </lineage>
</organism>
<dbReference type="CDD" id="cd00570">
    <property type="entry name" value="GST_N_family"/>
    <property type="match status" value="1"/>
</dbReference>
<dbReference type="GO" id="GO:0016034">
    <property type="term" value="F:maleylacetoacetate isomerase activity"/>
    <property type="evidence" value="ECO:0007669"/>
    <property type="project" value="TreeGrafter"/>
</dbReference>
<dbReference type="Pfam" id="PF13417">
    <property type="entry name" value="GST_N_3"/>
    <property type="match status" value="1"/>
</dbReference>
<dbReference type="Proteomes" id="UP000202440">
    <property type="component" value="Chromosome"/>
</dbReference>
<dbReference type="PROSITE" id="PS50404">
    <property type="entry name" value="GST_NTER"/>
    <property type="match status" value="1"/>
</dbReference>
<reference evidence="2 3" key="1">
    <citation type="submission" date="2017-07" db="EMBL/GenBank/DDBJ databases">
        <title>Annotated genome sequence of Bacterioplanes sanyensis isolated from Red Sea.</title>
        <authorList>
            <person name="Rehman Z.U."/>
        </authorList>
    </citation>
    <scope>NUCLEOTIDE SEQUENCE [LARGE SCALE GENOMIC DNA]</scope>
    <source>
        <strain evidence="2 3">NV9</strain>
    </source>
</reference>
<name>A0A222FP23_9GAMM</name>